<protein>
    <submittedName>
        <fullName evidence="6">MobA/MobL family protein</fullName>
    </submittedName>
</protein>
<organism evidence="6 7">
    <name type="scientific">Megasphaera stantonii</name>
    <dbReference type="NCBI Taxonomy" id="2144175"/>
    <lineage>
        <taxon>Bacteria</taxon>
        <taxon>Bacillati</taxon>
        <taxon>Bacillota</taxon>
        <taxon>Negativicutes</taxon>
        <taxon>Veillonellales</taxon>
        <taxon>Veillonellaceae</taxon>
        <taxon>Megasphaera</taxon>
    </lineage>
</organism>
<reference evidence="6 7" key="1">
    <citation type="submission" date="2018-05" db="EMBL/GenBank/DDBJ databases">
        <title>Complete genome sequence of Megasphaera sp. AJH120T, isolated from the ceca of a chicken.</title>
        <authorList>
            <person name="Maki J."/>
            <person name="Looft T."/>
        </authorList>
    </citation>
    <scope>NUCLEOTIDE SEQUENCE [LARGE SCALE GENOMIC DNA]</scope>
    <source>
        <strain evidence="6 7">AJH120</strain>
    </source>
</reference>
<name>A0A346AWQ3_9FIRM</name>
<keyword evidence="2" id="KW-0184">Conjugation</keyword>
<keyword evidence="7" id="KW-1185">Reference proteome</keyword>
<feature type="domain" description="MobA/MobL protein" evidence="5">
    <location>
        <begin position="25"/>
        <end position="218"/>
    </location>
</feature>
<evidence type="ECO:0000256" key="2">
    <source>
        <dbReference type="ARBA" id="ARBA00022971"/>
    </source>
</evidence>
<gene>
    <name evidence="6" type="ORF">DKB62_01200</name>
</gene>
<dbReference type="OrthoDB" id="1634048at2"/>
<dbReference type="Pfam" id="PF03389">
    <property type="entry name" value="MobA_MobL"/>
    <property type="match status" value="1"/>
</dbReference>
<dbReference type="InterPro" id="IPR005053">
    <property type="entry name" value="MobA_MobL"/>
</dbReference>
<dbReference type="Proteomes" id="UP000254337">
    <property type="component" value="Chromosome"/>
</dbReference>
<dbReference type="EMBL" id="CP029462">
    <property type="protein sequence ID" value="AXL20296.1"/>
    <property type="molecule type" value="Genomic_DNA"/>
</dbReference>
<feature type="coiled-coil region" evidence="3">
    <location>
        <begin position="416"/>
        <end position="464"/>
    </location>
</feature>
<evidence type="ECO:0000313" key="7">
    <source>
        <dbReference type="Proteomes" id="UP000254337"/>
    </source>
</evidence>
<sequence length="680" mass="78686">MALYYFSNTPHATRADGTKVNTVAHYEYICREGSYANMKGREEDLVFSRSGNMPDWAAHAGQFWQTAEEKRQANGRAYREIRLALQEELSLADNIALVEEFLDKTGIGKRHAFSYAVHDKTAAFDKDHRNIHVHIMFCEKTIEVDRSLGPDMYFKHYYLDQQGHPCAGYRADRYYQSVQGTRAMRKLWADMVNARFKAAGMEISVSEKSLQAQRDDLIEQGRHDEAALLDRIPAPHLGDAYRNPKTLEKIREREREIESQCDDPTCTADEMDETDQPESVAEQKIVMFATDAVLRKVIAEIRREQERIRREEIREREALIAESLDEQAAEELEAQPVTVTAADVYDALLEKKEAFAQKEARYLAEYKQLQKQMVAKDNMWPMAIEKVIGKGYWNTVRQHKRLEEQIQPVADEYYKLARDRNVNEELRTQYAQLIRRKQAAEADIQRYKGEIQANREAIEKVVAEFKQTNEQVLAQGKKIYRQVMMARKQKKLFAGKAEELKKNVPMDHLYYCDSLHNVVLRSSQIEGRKAVKDCHICAHKGRAYAVIDDLKLEPGKIERAGAVMVGDTMNKGQARLYMVTVQPSDHLQGFDITDVEKTDGKVRMYGIRQNEAVMEPGGKAARNVHLKRHAEFTDKLNHMLQKAVDDTKARYHAWWDDSDPHQKKNEAERVEEEMYKGWSL</sequence>
<comment type="similarity">
    <text evidence="1">Belongs to the MobA/MobL family.</text>
</comment>
<dbReference type="Gene3D" id="3.30.930.30">
    <property type="match status" value="1"/>
</dbReference>
<dbReference type="KEGG" id="meg:DKB62_01200"/>
<keyword evidence="3" id="KW-0175">Coiled coil</keyword>
<feature type="region of interest" description="Disordered" evidence="4">
    <location>
        <begin position="254"/>
        <end position="279"/>
    </location>
</feature>
<evidence type="ECO:0000256" key="4">
    <source>
        <dbReference type="SAM" id="MobiDB-lite"/>
    </source>
</evidence>
<evidence type="ECO:0000259" key="5">
    <source>
        <dbReference type="Pfam" id="PF03389"/>
    </source>
</evidence>
<dbReference type="AlphaFoldDB" id="A0A346AWQ3"/>
<proteinExistence type="inferred from homology"/>
<accession>A0A346AWQ3</accession>
<evidence type="ECO:0000313" key="6">
    <source>
        <dbReference type="EMBL" id="AXL20296.1"/>
    </source>
</evidence>
<feature type="coiled-coil region" evidence="3">
    <location>
        <begin position="294"/>
        <end position="322"/>
    </location>
</feature>
<evidence type="ECO:0000256" key="1">
    <source>
        <dbReference type="ARBA" id="ARBA00010873"/>
    </source>
</evidence>
<evidence type="ECO:0000256" key="3">
    <source>
        <dbReference type="SAM" id="Coils"/>
    </source>
</evidence>